<keyword evidence="10 12" id="KW-0739">Sodium transport</keyword>
<keyword evidence="7" id="KW-0915">Sodium</keyword>
<comment type="similarity">
    <text evidence="2 12">Belongs to the amiloride-sensitive sodium channel (TC 1.A.6) family.</text>
</comment>
<keyword evidence="15" id="KW-1185">Reference proteome</keyword>
<evidence type="ECO:0000256" key="2">
    <source>
        <dbReference type="ARBA" id="ARBA00007193"/>
    </source>
</evidence>
<keyword evidence="9 13" id="KW-0472">Membrane</keyword>
<dbReference type="GO" id="GO:0005272">
    <property type="term" value="F:sodium channel activity"/>
    <property type="evidence" value="ECO:0007669"/>
    <property type="project" value="UniProtKB-KW"/>
</dbReference>
<evidence type="ECO:0000256" key="1">
    <source>
        <dbReference type="ARBA" id="ARBA00004141"/>
    </source>
</evidence>
<proteinExistence type="inferred from homology"/>
<dbReference type="GO" id="GO:0016020">
    <property type="term" value="C:membrane"/>
    <property type="evidence" value="ECO:0007669"/>
    <property type="project" value="UniProtKB-SubCell"/>
</dbReference>
<evidence type="ECO:0000256" key="11">
    <source>
        <dbReference type="ARBA" id="ARBA00023303"/>
    </source>
</evidence>
<gene>
    <name evidence="14" type="primary">AVEN_233845_1</name>
    <name evidence="14" type="ORF">NPIL_102261</name>
</gene>
<keyword evidence="6 13" id="KW-1133">Transmembrane helix</keyword>
<comment type="subcellular location">
    <subcellularLocation>
        <location evidence="1">Membrane</location>
        <topology evidence="1">Multi-pass membrane protein</topology>
    </subcellularLocation>
</comment>
<evidence type="ECO:0000256" key="9">
    <source>
        <dbReference type="ARBA" id="ARBA00023136"/>
    </source>
</evidence>
<keyword evidence="5 12" id="KW-0812">Transmembrane</keyword>
<sequence length="283" mass="32546">MESINKKKGSSREEFSTYAKNLYSNSLVTGIPEIVVASNWYLRIIRFVIFVCCIIGFIYQSLDFMNLYWKYPTILDIQITRKGEVMMPGLTACDPSGIRLSMYCKTNPCKIPKAERRFCRCFPTGRYCNKKKLYPGLLIPAEHGDMSKMGYLHQDDRKYMMPDAKSFIPSCVLKRPPSTNYENCKDITMNPTSTNRDLAPKACFSINSLNEMPNKEPPNISVSTTIELELYSPPSEYDPDMLVMYKQLSLHSPYALSNPFNEGILLRSEQSYKIYVKQVCRVL</sequence>
<keyword evidence="4 12" id="KW-0894">Sodium channel</keyword>
<evidence type="ECO:0000256" key="5">
    <source>
        <dbReference type="ARBA" id="ARBA00022692"/>
    </source>
</evidence>
<comment type="caution">
    <text evidence="14">The sequence shown here is derived from an EMBL/GenBank/DDBJ whole genome shotgun (WGS) entry which is preliminary data.</text>
</comment>
<evidence type="ECO:0000256" key="10">
    <source>
        <dbReference type="ARBA" id="ARBA00023201"/>
    </source>
</evidence>
<dbReference type="Proteomes" id="UP000887013">
    <property type="component" value="Unassembled WGS sequence"/>
</dbReference>
<evidence type="ECO:0000256" key="4">
    <source>
        <dbReference type="ARBA" id="ARBA00022461"/>
    </source>
</evidence>
<evidence type="ECO:0000256" key="7">
    <source>
        <dbReference type="ARBA" id="ARBA00023053"/>
    </source>
</evidence>
<dbReference type="OrthoDB" id="6432634at2759"/>
<reference evidence="14" key="1">
    <citation type="submission" date="2020-08" db="EMBL/GenBank/DDBJ databases">
        <title>Multicomponent nature underlies the extraordinary mechanical properties of spider dragline silk.</title>
        <authorList>
            <person name="Kono N."/>
            <person name="Nakamura H."/>
            <person name="Mori M."/>
            <person name="Yoshida Y."/>
            <person name="Ohtoshi R."/>
            <person name="Malay A.D."/>
            <person name="Moran D.A.P."/>
            <person name="Tomita M."/>
            <person name="Numata K."/>
            <person name="Arakawa K."/>
        </authorList>
    </citation>
    <scope>NUCLEOTIDE SEQUENCE</scope>
</reference>
<evidence type="ECO:0000313" key="14">
    <source>
        <dbReference type="EMBL" id="GFS77926.1"/>
    </source>
</evidence>
<dbReference type="Pfam" id="PF00858">
    <property type="entry name" value="ASC"/>
    <property type="match status" value="1"/>
</dbReference>
<keyword evidence="8 12" id="KW-0406">Ion transport</keyword>
<keyword evidence="11 12" id="KW-0407">Ion channel</keyword>
<evidence type="ECO:0000256" key="12">
    <source>
        <dbReference type="RuleBase" id="RU000679"/>
    </source>
</evidence>
<evidence type="ECO:0000256" key="6">
    <source>
        <dbReference type="ARBA" id="ARBA00022989"/>
    </source>
</evidence>
<accession>A0A8X6T3X5</accession>
<evidence type="ECO:0000256" key="3">
    <source>
        <dbReference type="ARBA" id="ARBA00022448"/>
    </source>
</evidence>
<dbReference type="EMBL" id="BMAW01002303">
    <property type="protein sequence ID" value="GFS77926.1"/>
    <property type="molecule type" value="Genomic_DNA"/>
</dbReference>
<evidence type="ECO:0000256" key="8">
    <source>
        <dbReference type="ARBA" id="ARBA00023065"/>
    </source>
</evidence>
<name>A0A8X6T3X5_NEPPI</name>
<dbReference type="AlphaFoldDB" id="A0A8X6T3X5"/>
<organism evidence="14 15">
    <name type="scientific">Nephila pilipes</name>
    <name type="common">Giant wood spider</name>
    <name type="synonym">Nephila maculata</name>
    <dbReference type="NCBI Taxonomy" id="299642"/>
    <lineage>
        <taxon>Eukaryota</taxon>
        <taxon>Metazoa</taxon>
        <taxon>Ecdysozoa</taxon>
        <taxon>Arthropoda</taxon>
        <taxon>Chelicerata</taxon>
        <taxon>Arachnida</taxon>
        <taxon>Araneae</taxon>
        <taxon>Araneomorphae</taxon>
        <taxon>Entelegynae</taxon>
        <taxon>Araneoidea</taxon>
        <taxon>Nephilidae</taxon>
        <taxon>Nephila</taxon>
    </lineage>
</organism>
<protein>
    <submittedName>
        <fullName evidence="14">Uncharacterized protein</fullName>
    </submittedName>
</protein>
<keyword evidence="3 12" id="KW-0813">Transport</keyword>
<feature type="transmembrane region" description="Helical" evidence="13">
    <location>
        <begin position="40"/>
        <end position="59"/>
    </location>
</feature>
<dbReference type="InterPro" id="IPR001873">
    <property type="entry name" value="ENaC"/>
</dbReference>
<evidence type="ECO:0000256" key="13">
    <source>
        <dbReference type="SAM" id="Phobius"/>
    </source>
</evidence>
<evidence type="ECO:0000313" key="15">
    <source>
        <dbReference type="Proteomes" id="UP000887013"/>
    </source>
</evidence>